<organism evidence="2 3">
    <name type="scientific">Pseudonocardia sediminis</name>
    <dbReference type="NCBI Taxonomy" id="1397368"/>
    <lineage>
        <taxon>Bacteria</taxon>
        <taxon>Bacillati</taxon>
        <taxon>Actinomycetota</taxon>
        <taxon>Actinomycetes</taxon>
        <taxon>Pseudonocardiales</taxon>
        <taxon>Pseudonocardiaceae</taxon>
        <taxon>Pseudonocardia</taxon>
    </lineage>
</organism>
<name>A0A4Q7UXJ0_PSEST</name>
<dbReference type="GO" id="GO:0003700">
    <property type="term" value="F:DNA-binding transcription factor activity"/>
    <property type="evidence" value="ECO:0007669"/>
    <property type="project" value="InterPro"/>
</dbReference>
<reference evidence="2 3" key="1">
    <citation type="submission" date="2019-02" db="EMBL/GenBank/DDBJ databases">
        <title>Sequencing the genomes of 1000 actinobacteria strains.</title>
        <authorList>
            <person name="Klenk H.-P."/>
        </authorList>
    </citation>
    <scope>NUCLEOTIDE SEQUENCE [LARGE SCALE GENOMIC DNA]</scope>
    <source>
        <strain evidence="2 3">DSM 45779</strain>
    </source>
</reference>
<dbReference type="OrthoDB" id="9784272at2"/>
<dbReference type="Proteomes" id="UP000291591">
    <property type="component" value="Unassembled WGS sequence"/>
</dbReference>
<evidence type="ECO:0000313" key="2">
    <source>
        <dbReference type="EMBL" id="RZT86787.1"/>
    </source>
</evidence>
<comment type="caution">
    <text evidence="2">The sequence shown here is derived from an EMBL/GenBank/DDBJ whole genome shotgun (WGS) entry which is preliminary data.</text>
</comment>
<dbReference type="GO" id="GO:0006352">
    <property type="term" value="P:DNA-templated transcription initiation"/>
    <property type="evidence" value="ECO:0007669"/>
    <property type="project" value="InterPro"/>
</dbReference>
<evidence type="ECO:0000313" key="3">
    <source>
        <dbReference type="Proteomes" id="UP000291591"/>
    </source>
</evidence>
<evidence type="ECO:0008006" key="4">
    <source>
        <dbReference type="Google" id="ProtNLM"/>
    </source>
</evidence>
<dbReference type="SUPFAM" id="SSF88946">
    <property type="entry name" value="Sigma2 domain of RNA polymerase sigma factors"/>
    <property type="match status" value="1"/>
</dbReference>
<proteinExistence type="predicted"/>
<dbReference type="Gene3D" id="1.10.1740.10">
    <property type="match status" value="1"/>
</dbReference>
<dbReference type="EMBL" id="SHKL01000001">
    <property type="protein sequence ID" value="RZT86787.1"/>
    <property type="molecule type" value="Genomic_DNA"/>
</dbReference>
<dbReference type="InterPro" id="IPR013325">
    <property type="entry name" value="RNA_pol_sigma_r2"/>
</dbReference>
<protein>
    <recommendedName>
        <fullName evidence="4">Sigma-70-like protein</fullName>
    </recommendedName>
</protein>
<accession>A0A4Q7UXJ0</accession>
<dbReference type="RefSeq" id="WP_130291026.1">
    <property type="nucleotide sequence ID" value="NZ_SHKL01000001.1"/>
</dbReference>
<gene>
    <name evidence="2" type="ORF">EV383_3685</name>
</gene>
<sequence length="110" mass="11688">MAAGGGDVGAFGAFYDATAPMVLGVVERVLDPPRTERVVEEIYLVLWRDAPAFDPGVRSADAALLATVRRVLVRPVRAMVTATRVRRPGDGLRSGSGVRRRRAVGGDQGS</sequence>
<keyword evidence="3" id="KW-1185">Reference proteome</keyword>
<feature type="region of interest" description="Disordered" evidence="1">
    <location>
        <begin position="84"/>
        <end position="110"/>
    </location>
</feature>
<evidence type="ECO:0000256" key="1">
    <source>
        <dbReference type="SAM" id="MobiDB-lite"/>
    </source>
</evidence>
<dbReference type="AlphaFoldDB" id="A0A4Q7UXJ0"/>